<dbReference type="InterPro" id="IPR045501">
    <property type="entry name" value="DUF6490"/>
</dbReference>
<feature type="transmembrane region" description="Helical" evidence="1">
    <location>
        <begin position="66"/>
        <end position="87"/>
    </location>
</feature>
<name>A0ABC8VE91_9POAL</name>
<feature type="transmembrane region" description="Helical" evidence="1">
    <location>
        <begin position="93"/>
        <end position="113"/>
    </location>
</feature>
<keyword evidence="1" id="KW-0812">Transmembrane</keyword>
<dbReference type="Proteomes" id="UP001497457">
    <property type="component" value="Chromosome 1b"/>
</dbReference>
<dbReference type="AlphaFoldDB" id="A0ABC8VE91"/>
<keyword evidence="1" id="KW-1133">Transmembrane helix</keyword>
<dbReference type="EMBL" id="OZ075111">
    <property type="protein sequence ID" value="CAL4889170.1"/>
    <property type="molecule type" value="Genomic_DNA"/>
</dbReference>
<keyword evidence="1" id="KW-0472">Membrane</keyword>
<sequence>MHAPQANTGMHPIAKPSAVPNAAPWRMAAAPVAREPLLEPGHGHADPQKESNGDAACRDAERSFPWLPAAGFTYLTVSSVMALHRSWPDPGAAAFVVFAYFVLVLLFFCLRWYERAEPGSALREWLKRAVWLLTSALTLAFSYKVAAVMPAAAAALVWIMGLATITGGFFAFFCLKKT</sequence>
<organism evidence="2 3">
    <name type="scientific">Urochloa decumbens</name>
    <dbReference type="NCBI Taxonomy" id="240449"/>
    <lineage>
        <taxon>Eukaryota</taxon>
        <taxon>Viridiplantae</taxon>
        <taxon>Streptophyta</taxon>
        <taxon>Embryophyta</taxon>
        <taxon>Tracheophyta</taxon>
        <taxon>Spermatophyta</taxon>
        <taxon>Magnoliopsida</taxon>
        <taxon>Liliopsida</taxon>
        <taxon>Poales</taxon>
        <taxon>Poaceae</taxon>
        <taxon>PACMAD clade</taxon>
        <taxon>Panicoideae</taxon>
        <taxon>Panicodae</taxon>
        <taxon>Paniceae</taxon>
        <taxon>Melinidinae</taxon>
        <taxon>Urochloa</taxon>
    </lineage>
</organism>
<dbReference type="Pfam" id="PF20100">
    <property type="entry name" value="DUF6490"/>
    <property type="match status" value="1"/>
</dbReference>
<evidence type="ECO:0000256" key="1">
    <source>
        <dbReference type="SAM" id="Phobius"/>
    </source>
</evidence>
<protein>
    <submittedName>
        <fullName evidence="2">Uncharacterized protein</fullName>
    </submittedName>
</protein>
<proteinExistence type="predicted"/>
<feature type="transmembrane region" description="Helical" evidence="1">
    <location>
        <begin position="155"/>
        <end position="175"/>
    </location>
</feature>
<reference evidence="2" key="1">
    <citation type="submission" date="2024-10" db="EMBL/GenBank/DDBJ databases">
        <authorList>
            <person name="Ryan C."/>
        </authorList>
    </citation>
    <scope>NUCLEOTIDE SEQUENCE [LARGE SCALE GENOMIC DNA]</scope>
</reference>
<gene>
    <name evidence="2" type="ORF">URODEC1_LOCUS2571</name>
</gene>
<dbReference type="PANTHER" id="PTHR46610:SF3">
    <property type="entry name" value="OS01G0238200 PROTEIN"/>
    <property type="match status" value="1"/>
</dbReference>
<feature type="transmembrane region" description="Helical" evidence="1">
    <location>
        <begin position="125"/>
        <end position="143"/>
    </location>
</feature>
<accession>A0ABC8VE91</accession>
<evidence type="ECO:0000313" key="2">
    <source>
        <dbReference type="EMBL" id="CAL4889170.1"/>
    </source>
</evidence>
<dbReference type="PANTHER" id="PTHR46610">
    <property type="entry name" value="OS05G0181300 PROTEIN"/>
    <property type="match status" value="1"/>
</dbReference>
<keyword evidence="3" id="KW-1185">Reference proteome</keyword>
<evidence type="ECO:0000313" key="3">
    <source>
        <dbReference type="Proteomes" id="UP001497457"/>
    </source>
</evidence>